<reference evidence="2" key="1">
    <citation type="submission" date="2021-02" db="EMBL/GenBank/DDBJ databases">
        <authorList>
            <person name="Nowell W R."/>
        </authorList>
    </citation>
    <scope>NUCLEOTIDE SEQUENCE</scope>
</reference>
<dbReference type="AlphaFoldDB" id="A0A822FUM5"/>
<accession>A0A822FUM5</accession>
<feature type="non-terminal residue" evidence="2">
    <location>
        <position position="80"/>
    </location>
</feature>
<dbReference type="Proteomes" id="UP000663848">
    <property type="component" value="Unassembled WGS sequence"/>
</dbReference>
<comment type="caution">
    <text evidence="2">The sequence shown here is derived from an EMBL/GenBank/DDBJ whole genome shotgun (WGS) entry which is preliminary data.</text>
</comment>
<sequence length="80" mass="8742">AQLLELERLMHHNSSSPSKPDKPSSSSSSSSSLLPVSVSSLLSTNKKPTSQAFSILDNSSMRSSLIQLHTIDYYLFYPIA</sequence>
<dbReference type="EMBL" id="CAJOBR010087863">
    <property type="protein sequence ID" value="CAF5135687.1"/>
    <property type="molecule type" value="Genomic_DNA"/>
</dbReference>
<organism evidence="2 3">
    <name type="scientific">Rotaria socialis</name>
    <dbReference type="NCBI Taxonomy" id="392032"/>
    <lineage>
        <taxon>Eukaryota</taxon>
        <taxon>Metazoa</taxon>
        <taxon>Spiralia</taxon>
        <taxon>Gnathifera</taxon>
        <taxon>Rotifera</taxon>
        <taxon>Eurotatoria</taxon>
        <taxon>Bdelloidea</taxon>
        <taxon>Philodinida</taxon>
        <taxon>Philodinidae</taxon>
        <taxon>Rotaria</taxon>
    </lineage>
</organism>
<feature type="non-terminal residue" evidence="2">
    <location>
        <position position="1"/>
    </location>
</feature>
<proteinExistence type="predicted"/>
<evidence type="ECO:0000313" key="2">
    <source>
        <dbReference type="EMBL" id="CAF5135687.1"/>
    </source>
</evidence>
<evidence type="ECO:0000313" key="3">
    <source>
        <dbReference type="Proteomes" id="UP000663848"/>
    </source>
</evidence>
<evidence type="ECO:0000256" key="1">
    <source>
        <dbReference type="SAM" id="MobiDB-lite"/>
    </source>
</evidence>
<name>A0A822FUM5_9BILA</name>
<gene>
    <name evidence="2" type="ORF">QYT958_LOCUS47242</name>
</gene>
<protein>
    <submittedName>
        <fullName evidence="2">Uncharacterized protein</fullName>
    </submittedName>
</protein>
<feature type="region of interest" description="Disordered" evidence="1">
    <location>
        <begin position="8"/>
        <end position="33"/>
    </location>
</feature>
<feature type="compositionally biased region" description="Low complexity" evidence="1">
    <location>
        <begin position="14"/>
        <end position="33"/>
    </location>
</feature>